<sequence length="993" mass="109683">MCRCFWLTALLMVFAPSVSAGILEWCRNHNPFCWWNNYLFIDDHLGGEIYQPQGNESSPEQLAIHMSESLQLFDSLEPELRQMFMDSGITPELMQTVLGENGEAAARLSQVLKELGNIQPREQLNHHRVIANIIRVMCLFGGAVNRIAAYTGLAALFSAWGAPVTLATAMAGLITGGAMLSSNFLSVEGANKIRFEGIHSIGELCCAVVSGMATAIDCGMAYRGMEALTGSVAAGLCTIPFMVAGLYPLLLNKLIDLSFSIYGKSAEDEILLRDTVQMLADVMHTMERNNCSMDSNVHDRMNAYFECLGMCRKPTYKDLLLDGLSIHGKVSKRKNTLKKLHDDGYLQPGEVNERWTIPERVFHRAEASRRSSRATVATRGLLILSVGPALVYVFGDTSSLTQLVEDELSLQAFCGNTGEQAAYWIYQGGALAAMSGKSAAAARNGARNLERLMLWLYSFYTREGEQTPKGDIAANLVGFIASLFYGANNFGTMAGNIMGNTCLGEGTVAFYMVPSASAVGGIGFNGGCGKQLKKGVIETVRDVIQIFTGKARCQSNFDEQVAALYQLDKTGIVDLSSKDSLDELKTFLEEEGFVVSPAAGQTETAIDVDALFEMLHLEMDESTELLPDNNQPMNPATAQEESDNSLPVQMSQEDWLLSVGLPAHLGGLFSTVDYDEARKRRVEWQWLKKYLLLLADILERRRSKVHTVPRGVQSFFQAYLESQGENDQFHQALVLRNNLVDFLYHLIDPSSQKSDWEQRFIRRFGRWRLLQIARDLVHGDVDLPLMQLLVVMERKTILVLVHRNGKPVLYRIAEDNPEQLEEVPETFMDGNTTLVVNGMGQWAWLTTGGQVSIQMEEEAGLETSFSWASPPDPHHSPVIPQANITAPFIPDEGSGALDGGDGAPPEVVVVTDEEARRNNIDPDGEDYDSEIDRIKHGFGPTSKRDYEPDPGGGGGNRVMTLMQSYPTLNSLELLKQMPNVAVALKLFMQMKLK</sequence>
<feature type="region of interest" description="Disordered" evidence="1">
    <location>
        <begin position="918"/>
        <end position="955"/>
    </location>
</feature>
<feature type="transmembrane region" description="Helical" evidence="2">
    <location>
        <begin position="147"/>
        <end position="180"/>
    </location>
</feature>
<evidence type="ECO:0000256" key="1">
    <source>
        <dbReference type="SAM" id="MobiDB-lite"/>
    </source>
</evidence>
<evidence type="ECO:0000256" key="3">
    <source>
        <dbReference type="SAM" id="SignalP"/>
    </source>
</evidence>
<feature type="signal peptide" evidence="3">
    <location>
        <begin position="1"/>
        <end position="20"/>
    </location>
</feature>
<reference evidence="4 5" key="1">
    <citation type="submission" date="2014-06" db="EMBL/GenBank/DDBJ databases">
        <title>Whole Genome Sequences of Three Symbiotic Endozoicomonas Bacteria.</title>
        <authorList>
            <person name="Neave M.J."/>
            <person name="Apprill A."/>
            <person name="Voolstra C.R."/>
        </authorList>
    </citation>
    <scope>NUCLEOTIDE SEQUENCE [LARGE SCALE GENOMIC DNA]</scope>
    <source>
        <strain evidence="4 5">DSM 25634</strain>
    </source>
</reference>
<organism evidence="4 5">
    <name type="scientific">Endozoicomonas numazuensis</name>
    <dbReference type="NCBI Taxonomy" id="1137799"/>
    <lineage>
        <taxon>Bacteria</taxon>
        <taxon>Pseudomonadati</taxon>
        <taxon>Pseudomonadota</taxon>
        <taxon>Gammaproteobacteria</taxon>
        <taxon>Oceanospirillales</taxon>
        <taxon>Endozoicomonadaceae</taxon>
        <taxon>Endozoicomonas</taxon>
    </lineage>
</organism>
<comment type="caution">
    <text evidence="4">The sequence shown here is derived from an EMBL/GenBank/DDBJ whole genome shotgun (WGS) entry which is preliminary data.</text>
</comment>
<evidence type="ECO:0000313" key="5">
    <source>
        <dbReference type="Proteomes" id="UP000028073"/>
    </source>
</evidence>
<protein>
    <submittedName>
        <fullName evidence="4">Uncharacterized protein</fullName>
    </submittedName>
</protein>
<accession>A0A081NJ19</accession>
<keyword evidence="3" id="KW-0732">Signal</keyword>
<feature type="transmembrane region" description="Helical" evidence="2">
    <location>
        <begin position="228"/>
        <end position="250"/>
    </location>
</feature>
<proteinExistence type="predicted"/>
<name>A0A081NJ19_9GAMM</name>
<dbReference type="EMBL" id="JOKH01000002">
    <property type="protein sequence ID" value="KEQ18442.1"/>
    <property type="molecule type" value="Genomic_DNA"/>
</dbReference>
<keyword evidence="2" id="KW-0812">Transmembrane</keyword>
<dbReference type="AlphaFoldDB" id="A0A081NJ19"/>
<feature type="chain" id="PRO_5001760886" evidence="3">
    <location>
        <begin position="21"/>
        <end position="993"/>
    </location>
</feature>
<keyword evidence="5" id="KW-1185">Reference proteome</keyword>
<gene>
    <name evidence="4" type="ORF">GZ78_13205</name>
</gene>
<dbReference type="Proteomes" id="UP000028073">
    <property type="component" value="Unassembled WGS sequence"/>
</dbReference>
<keyword evidence="2" id="KW-1133">Transmembrane helix</keyword>
<evidence type="ECO:0000313" key="4">
    <source>
        <dbReference type="EMBL" id="KEQ18442.1"/>
    </source>
</evidence>
<evidence type="ECO:0000256" key="2">
    <source>
        <dbReference type="SAM" id="Phobius"/>
    </source>
</evidence>
<keyword evidence="2" id="KW-0472">Membrane</keyword>